<sequence>MSEKAAQPKRILHVVSKMDRGGAETLLMNVYRNLDKTKHQFDFIAHTNAAGDFDEEIQSLGGYVHKIKSLGSQGPVKYIKALMDIMKNNRYIAVHSHTDYQNGFPALAAWLSGINNRISHSHSSNWPESSGFQYPLTLKVLQVMIKLSATKLCSCSNEAGVFLYGEKAVNRSKVEIIENGINIEDFLSVENKRQELIQECNLPENAKIIGHVGRLSPSKNHIFILKVLKHLVKQDSSFVGLLVGDGPLRAKIEKEAKLLGLTENIRFLGVRSDIPRLMKAFDVLLFPSLFEGFGMVTIEAQCAGTPCVASKEVPAKTDIGLGLMTFLDLSDDVSVWAFQIKKAMKVTEPTIQTIQSYFQKSNYCIQDNMTKWLSLY</sequence>
<dbReference type="Pfam" id="PF13439">
    <property type="entry name" value="Glyco_transf_4"/>
    <property type="match status" value="1"/>
</dbReference>
<evidence type="ECO:0000259" key="1">
    <source>
        <dbReference type="Pfam" id="PF00534"/>
    </source>
</evidence>
<name>A0ABU6MKH8_9BACI</name>
<protein>
    <submittedName>
        <fullName evidence="3">Glycosyltransferase family 1 protein</fullName>
    </submittedName>
</protein>
<dbReference type="InterPro" id="IPR001296">
    <property type="entry name" value="Glyco_trans_1"/>
</dbReference>
<dbReference type="InterPro" id="IPR028098">
    <property type="entry name" value="Glyco_trans_4-like_N"/>
</dbReference>
<reference evidence="3 4" key="1">
    <citation type="submission" date="2023-03" db="EMBL/GenBank/DDBJ databases">
        <title>Bacillus Genome Sequencing.</title>
        <authorList>
            <person name="Dunlap C."/>
        </authorList>
    </citation>
    <scope>NUCLEOTIDE SEQUENCE [LARGE SCALE GENOMIC DNA]</scope>
    <source>
        <strain evidence="3 4">B-23453</strain>
    </source>
</reference>
<proteinExistence type="predicted"/>
<organism evidence="3 4">
    <name type="scientific">Heyndrickxia acidicola</name>
    <dbReference type="NCBI Taxonomy" id="209389"/>
    <lineage>
        <taxon>Bacteria</taxon>
        <taxon>Bacillati</taxon>
        <taxon>Bacillota</taxon>
        <taxon>Bacilli</taxon>
        <taxon>Bacillales</taxon>
        <taxon>Bacillaceae</taxon>
        <taxon>Heyndrickxia</taxon>
    </lineage>
</organism>
<dbReference type="RefSeq" id="WP_066262331.1">
    <property type="nucleotide sequence ID" value="NZ_JARMAB010000030.1"/>
</dbReference>
<comment type="caution">
    <text evidence="3">The sequence shown here is derived from an EMBL/GenBank/DDBJ whole genome shotgun (WGS) entry which is preliminary data.</text>
</comment>
<dbReference type="SUPFAM" id="SSF53756">
    <property type="entry name" value="UDP-Glycosyltransferase/glycogen phosphorylase"/>
    <property type="match status" value="1"/>
</dbReference>
<feature type="domain" description="Glycosyltransferase subfamily 4-like N-terminal" evidence="2">
    <location>
        <begin position="21"/>
        <end position="184"/>
    </location>
</feature>
<gene>
    <name evidence="3" type="ORF">P4T90_19285</name>
</gene>
<evidence type="ECO:0000313" key="3">
    <source>
        <dbReference type="EMBL" id="MED1205196.1"/>
    </source>
</evidence>
<dbReference type="InterPro" id="IPR050194">
    <property type="entry name" value="Glycosyltransferase_grp1"/>
</dbReference>
<evidence type="ECO:0000259" key="2">
    <source>
        <dbReference type="Pfam" id="PF13439"/>
    </source>
</evidence>
<dbReference type="Proteomes" id="UP001341444">
    <property type="component" value="Unassembled WGS sequence"/>
</dbReference>
<accession>A0ABU6MKH8</accession>
<dbReference type="PANTHER" id="PTHR45947">
    <property type="entry name" value="SULFOQUINOVOSYL TRANSFERASE SQD2"/>
    <property type="match status" value="1"/>
</dbReference>
<dbReference type="Pfam" id="PF00534">
    <property type="entry name" value="Glycos_transf_1"/>
    <property type="match status" value="1"/>
</dbReference>
<feature type="domain" description="Glycosyl transferase family 1" evidence="1">
    <location>
        <begin position="193"/>
        <end position="314"/>
    </location>
</feature>
<dbReference type="CDD" id="cd03812">
    <property type="entry name" value="GT4_CapH-like"/>
    <property type="match status" value="1"/>
</dbReference>
<dbReference type="EMBL" id="JARMAB010000030">
    <property type="protein sequence ID" value="MED1205196.1"/>
    <property type="molecule type" value="Genomic_DNA"/>
</dbReference>
<evidence type="ECO:0000313" key="4">
    <source>
        <dbReference type="Proteomes" id="UP001341444"/>
    </source>
</evidence>
<keyword evidence="4" id="KW-1185">Reference proteome</keyword>
<dbReference type="Gene3D" id="3.40.50.2000">
    <property type="entry name" value="Glycogen Phosphorylase B"/>
    <property type="match status" value="2"/>
</dbReference>
<dbReference type="PANTHER" id="PTHR45947:SF3">
    <property type="entry name" value="SULFOQUINOVOSYL TRANSFERASE SQD2"/>
    <property type="match status" value="1"/>
</dbReference>